<dbReference type="PANTHER" id="PTHR43639:SF1">
    <property type="entry name" value="SHORT-CHAIN DEHYDROGENASE_REDUCTASE FAMILY PROTEIN"/>
    <property type="match status" value="1"/>
</dbReference>
<dbReference type="EMBL" id="QQOH01000003">
    <property type="protein sequence ID" value="RDE19873.1"/>
    <property type="molecule type" value="Genomic_DNA"/>
</dbReference>
<keyword evidence="4" id="KW-1185">Reference proteome</keyword>
<dbReference type="AlphaFoldDB" id="A0A369WEZ7"/>
<comment type="similarity">
    <text evidence="1">Belongs to the short-chain dehydrogenases/reductases (SDR) family.</text>
</comment>
<sequence length="254" mass="27262">MDNSTPIKPGFDSPVALVTGAARRVGACLARRLHGAGYRVAVHYNRSQAEAELLVAELNRIEPASACCLSADLNNAEQVRQLANRARDYWQRLDLLVNNASTFYPTPLAQADQAQWDDLIGSNLQAPLWLSQALADELQQRQGAIVNIVDVHAQRPLKGFPVYSVAKAGLTMLTQSLAKELAPKVRVNGVAPGPILPPEGAAKRDKEAEQKALDSTLLGRYGCPDDIADAVLFLAGQNFITGQILAVDGGKSVC</sequence>
<keyword evidence="2 3" id="KW-0560">Oxidoreductase</keyword>
<dbReference type="PRINTS" id="PR00080">
    <property type="entry name" value="SDRFAMILY"/>
</dbReference>
<dbReference type="Gene3D" id="3.40.50.720">
    <property type="entry name" value="NAD(P)-binding Rossmann-like Domain"/>
    <property type="match status" value="1"/>
</dbReference>
<comment type="caution">
    <text evidence="3">The sequence shown here is derived from an EMBL/GenBank/DDBJ whole genome shotgun (WGS) entry which is preliminary data.</text>
</comment>
<dbReference type="RefSeq" id="WP_114696218.1">
    <property type="nucleotide sequence ID" value="NZ_QQOH01000003.1"/>
</dbReference>
<dbReference type="GO" id="GO:0047040">
    <property type="term" value="F:pteridine reductase activity"/>
    <property type="evidence" value="ECO:0007669"/>
    <property type="project" value="UniProtKB-EC"/>
</dbReference>
<dbReference type="PRINTS" id="PR00081">
    <property type="entry name" value="GDHRDH"/>
</dbReference>
<evidence type="ECO:0000313" key="4">
    <source>
        <dbReference type="Proteomes" id="UP000253769"/>
    </source>
</evidence>
<protein>
    <submittedName>
        <fullName evidence="3">Pteridine reductase</fullName>
        <ecNumber evidence="3">1.5.1.33</ecNumber>
    </submittedName>
</protein>
<evidence type="ECO:0000256" key="1">
    <source>
        <dbReference type="ARBA" id="ARBA00006484"/>
    </source>
</evidence>
<dbReference type="InterPro" id="IPR036291">
    <property type="entry name" value="NAD(P)-bd_dom_sf"/>
</dbReference>
<dbReference type="InterPro" id="IPR002347">
    <property type="entry name" value="SDR_fam"/>
</dbReference>
<reference evidence="3 4" key="1">
    <citation type="submission" date="2018-07" db="EMBL/GenBank/DDBJ databases">
        <title>Motiliproteus coralliicola sp. nov., a bacterium isolated from Coral.</title>
        <authorList>
            <person name="Wang G."/>
        </authorList>
    </citation>
    <scope>NUCLEOTIDE SEQUENCE [LARGE SCALE GENOMIC DNA]</scope>
    <source>
        <strain evidence="3 4">C34</strain>
    </source>
</reference>
<dbReference type="SUPFAM" id="SSF51735">
    <property type="entry name" value="NAD(P)-binding Rossmann-fold domains"/>
    <property type="match status" value="1"/>
</dbReference>
<dbReference type="PROSITE" id="PS00061">
    <property type="entry name" value="ADH_SHORT"/>
    <property type="match status" value="1"/>
</dbReference>
<dbReference type="EC" id="1.5.1.33" evidence="3"/>
<dbReference type="Proteomes" id="UP000253769">
    <property type="component" value="Unassembled WGS sequence"/>
</dbReference>
<gene>
    <name evidence="3" type="ORF">DV711_13470</name>
</gene>
<name>A0A369WEZ7_9GAMM</name>
<evidence type="ECO:0000313" key="3">
    <source>
        <dbReference type="EMBL" id="RDE19873.1"/>
    </source>
</evidence>
<organism evidence="3 4">
    <name type="scientific">Motiliproteus coralliicola</name>
    <dbReference type="NCBI Taxonomy" id="2283196"/>
    <lineage>
        <taxon>Bacteria</taxon>
        <taxon>Pseudomonadati</taxon>
        <taxon>Pseudomonadota</taxon>
        <taxon>Gammaproteobacteria</taxon>
        <taxon>Oceanospirillales</taxon>
        <taxon>Oceanospirillaceae</taxon>
        <taxon>Motiliproteus</taxon>
    </lineage>
</organism>
<dbReference type="InterPro" id="IPR020904">
    <property type="entry name" value="Sc_DH/Rdtase_CS"/>
</dbReference>
<dbReference type="PANTHER" id="PTHR43639">
    <property type="entry name" value="OXIDOREDUCTASE, SHORT-CHAIN DEHYDROGENASE/REDUCTASE FAMILY (AFU_ORTHOLOGUE AFUA_5G02870)"/>
    <property type="match status" value="1"/>
</dbReference>
<dbReference type="Pfam" id="PF13561">
    <property type="entry name" value="adh_short_C2"/>
    <property type="match status" value="1"/>
</dbReference>
<accession>A0A369WEZ7</accession>
<proteinExistence type="inferred from homology"/>
<dbReference type="NCBIfam" id="NF006598">
    <property type="entry name" value="PRK09135.1"/>
    <property type="match status" value="1"/>
</dbReference>
<evidence type="ECO:0000256" key="2">
    <source>
        <dbReference type="ARBA" id="ARBA00023002"/>
    </source>
</evidence>
<dbReference type="OrthoDB" id="9793499at2"/>